<keyword evidence="1" id="KW-0812">Transmembrane</keyword>
<keyword evidence="2" id="KW-1185">Reference proteome</keyword>
<evidence type="ECO:0000313" key="3">
    <source>
        <dbReference type="WBParaSite" id="Gr19_v10_g5784.t1"/>
    </source>
</evidence>
<dbReference type="SUPFAM" id="SSF81321">
    <property type="entry name" value="Family A G protein-coupled receptor-like"/>
    <property type="match status" value="1"/>
</dbReference>
<proteinExistence type="predicted"/>
<organism evidence="2 3">
    <name type="scientific">Globodera rostochiensis</name>
    <name type="common">Golden nematode worm</name>
    <name type="synonym">Heterodera rostochiensis</name>
    <dbReference type="NCBI Taxonomy" id="31243"/>
    <lineage>
        <taxon>Eukaryota</taxon>
        <taxon>Metazoa</taxon>
        <taxon>Ecdysozoa</taxon>
        <taxon>Nematoda</taxon>
        <taxon>Chromadorea</taxon>
        <taxon>Rhabditida</taxon>
        <taxon>Tylenchina</taxon>
        <taxon>Tylenchomorpha</taxon>
        <taxon>Tylenchoidea</taxon>
        <taxon>Heteroderidae</taxon>
        <taxon>Heteroderinae</taxon>
        <taxon>Globodera</taxon>
    </lineage>
</organism>
<keyword evidence="1" id="KW-1133">Transmembrane helix</keyword>
<evidence type="ECO:0000256" key="1">
    <source>
        <dbReference type="SAM" id="Phobius"/>
    </source>
</evidence>
<keyword evidence="1" id="KW-0472">Membrane</keyword>
<sequence>MFYIAIADMMCLLLCAIVTGYLAIIGAVFCLWVTETTAEMFLAFNRCVELSSIGLADLLFGGHRIYLWMAVPTLYGLYILMFTKPIIFNGIYITWFQNPHVGYIDSFEDTYRNNMQYIHDFIVVAVLPSIYLLFALILCVKGRKIRSAGGSNASLVNQKSIFIQVVLISCVNAIASAIYVSMNFVPLSNLLILVGQFCWVMAHGIPPFIYLLLNKTVRRDVFSMFARPIVMVFPCITLLPPAETTTSIIRTLGTNRVTATTTTNRSRTIMSQANRVRPLATIEPCVTKGSQKC</sequence>
<dbReference type="InterPro" id="IPR019425">
    <property type="entry name" value="7TM_GPCR_serpentine_rcpt_Srt"/>
</dbReference>
<reference evidence="3" key="1">
    <citation type="submission" date="2022-11" db="UniProtKB">
        <authorList>
            <consortium name="WormBaseParasite"/>
        </authorList>
    </citation>
    <scope>IDENTIFICATION</scope>
</reference>
<dbReference type="Gene3D" id="1.20.1070.10">
    <property type="entry name" value="Rhodopsin 7-helix transmembrane proteins"/>
    <property type="match status" value="1"/>
</dbReference>
<dbReference type="AlphaFoldDB" id="A0A914I1P2"/>
<protein>
    <submittedName>
        <fullName evidence="3">G protein-coupled receptor</fullName>
    </submittedName>
</protein>
<dbReference type="Pfam" id="PF10321">
    <property type="entry name" value="7TM_GPCR_Srt"/>
    <property type="match status" value="1"/>
</dbReference>
<feature type="transmembrane region" description="Helical" evidence="1">
    <location>
        <begin position="74"/>
        <end position="97"/>
    </location>
</feature>
<accession>A0A914I1P2</accession>
<dbReference type="Proteomes" id="UP000887572">
    <property type="component" value="Unplaced"/>
</dbReference>
<name>A0A914I1P2_GLORO</name>
<feature type="transmembrane region" description="Helical" evidence="1">
    <location>
        <begin position="117"/>
        <end position="140"/>
    </location>
</feature>
<feature type="transmembrane region" description="Helical" evidence="1">
    <location>
        <begin position="161"/>
        <end position="184"/>
    </location>
</feature>
<dbReference type="PANTHER" id="PTHR23021">
    <property type="entry name" value="SERPENTINE RECEPTOR, CLASS T"/>
    <property type="match status" value="1"/>
</dbReference>
<dbReference type="WBParaSite" id="Gr19_v10_g5784.t1">
    <property type="protein sequence ID" value="Gr19_v10_g5784.t1"/>
    <property type="gene ID" value="Gr19_v10_g5784"/>
</dbReference>
<dbReference type="PANTHER" id="PTHR23021:SF11">
    <property type="entry name" value="SERPENTINE RECEPTOR, CLASS T"/>
    <property type="match status" value="1"/>
</dbReference>
<feature type="transmembrane region" description="Helical" evidence="1">
    <location>
        <begin position="190"/>
        <end position="213"/>
    </location>
</feature>
<evidence type="ECO:0000313" key="2">
    <source>
        <dbReference type="Proteomes" id="UP000887572"/>
    </source>
</evidence>
<feature type="transmembrane region" description="Helical" evidence="1">
    <location>
        <begin position="12"/>
        <end position="34"/>
    </location>
</feature>